<comment type="caution">
    <text evidence="1">The sequence shown here is derived from an EMBL/GenBank/DDBJ whole genome shotgun (WGS) entry which is preliminary data.</text>
</comment>
<gene>
    <name evidence="1" type="ORF">SLEP1_g3823</name>
</gene>
<keyword evidence="2" id="KW-1185">Reference proteome</keyword>
<protein>
    <submittedName>
        <fullName evidence="1">Uncharacterized protein</fullName>
    </submittedName>
</protein>
<reference evidence="1 2" key="1">
    <citation type="journal article" date="2021" name="Commun. Biol.">
        <title>The genome of Shorea leprosula (Dipterocarpaceae) highlights the ecological relevance of drought in aseasonal tropical rainforests.</title>
        <authorList>
            <person name="Ng K.K.S."/>
            <person name="Kobayashi M.J."/>
            <person name="Fawcett J.A."/>
            <person name="Hatakeyama M."/>
            <person name="Paape T."/>
            <person name="Ng C.H."/>
            <person name="Ang C.C."/>
            <person name="Tnah L.H."/>
            <person name="Lee C.T."/>
            <person name="Nishiyama T."/>
            <person name="Sese J."/>
            <person name="O'Brien M.J."/>
            <person name="Copetti D."/>
            <person name="Mohd Noor M.I."/>
            <person name="Ong R.C."/>
            <person name="Putra M."/>
            <person name="Sireger I.Z."/>
            <person name="Indrioko S."/>
            <person name="Kosugi Y."/>
            <person name="Izuno A."/>
            <person name="Isagi Y."/>
            <person name="Lee S.L."/>
            <person name="Shimizu K.K."/>
        </authorList>
    </citation>
    <scope>NUCLEOTIDE SEQUENCE [LARGE SCALE GENOMIC DNA]</scope>
    <source>
        <strain evidence="1">214</strain>
    </source>
</reference>
<dbReference type="EMBL" id="BPVZ01000003">
    <property type="protein sequence ID" value="GKU89723.1"/>
    <property type="molecule type" value="Genomic_DNA"/>
</dbReference>
<name>A0AAV5HLR5_9ROSI</name>
<evidence type="ECO:0000313" key="2">
    <source>
        <dbReference type="Proteomes" id="UP001054252"/>
    </source>
</evidence>
<proteinExistence type="predicted"/>
<accession>A0AAV5HLR5</accession>
<evidence type="ECO:0000313" key="1">
    <source>
        <dbReference type="EMBL" id="GKU89723.1"/>
    </source>
</evidence>
<organism evidence="1 2">
    <name type="scientific">Rubroshorea leprosula</name>
    <dbReference type="NCBI Taxonomy" id="152421"/>
    <lineage>
        <taxon>Eukaryota</taxon>
        <taxon>Viridiplantae</taxon>
        <taxon>Streptophyta</taxon>
        <taxon>Embryophyta</taxon>
        <taxon>Tracheophyta</taxon>
        <taxon>Spermatophyta</taxon>
        <taxon>Magnoliopsida</taxon>
        <taxon>eudicotyledons</taxon>
        <taxon>Gunneridae</taxon>
        <taxon>Pentapetalae</taxon>
        <taxon>rosids</taxon>
        <taxon>malvids</taxon>
        <taxon>Malvales</taxon>
        <taxon>Dipterocarpaceae</taxon>
        <taxon>Rubroshorea</taxon>
    </lineage>
</organism>
<dbReference type="AlphaFoldDB" id="A0AAV5HLR5"/>
<dbReference type="Proteomes" id="UP001054252">
    <property type="component" value="Unassembled WGS sequence"/>
</dbReference>
<sequence>MQSNPPLFAVNNDEHYEKVKHPVVWQRGRSKLTSENVDLERVGPSPLLQKSHSMQEAILTLMKQISVADHAANCPIEGGSSLPNTVFGEKSLVFKHSVVVLRLLSVC</sequence>